<protein>
    <submittedName>
        <fullName evidence="1">Uncharacterized protein</fullName>
    </submittedName>
</protein>
<accession>A0A2P2IIX1</accession>
<sequence>MIETNLLQHGKLTTMQQVPHCSMYFKSAFKCARFSQGSQDALTVDTGFSYPKL</sequence>
<dbReference type="AlphaFoldDB" id="A0A2P2IIX1"/>
<evidence type="ECO:0000313" key="1">
    <source>
        <dbReference type="EMBL" id="MBW81176.1"/>
    </source>
</evidence>
<organism evidence="1">
    <name type="scientific">Rhizophora mucronata</name>
    <name type="common">Asiatic mangrove</name>
    <dbReference type="NCBI Taxonomy" id="61149"/>
    <lineage>
        <taxon>Eukaryota</taxon>
        <taxon>Viridiplantae</taxon>
        <taxon>Streptophyta</taxon>
        <taxon>Embryophyta</taxon>
        <taxon>Tracheophyta</taxon>
        <taxon>Spermatophyta</taxon>
        <taxon>Magnoliopsida</taxon>
        <taxon>eudicotyledons</taxon>
        <taxon>Gunneridae</taxon>
        <taxon>Pentapetalae</taxon>
        <taxon>rosids</taxon>
        <taxon>fabids</taxon>
        <taxon>Malpighiales</taxon>
        <taxon>Rhizophoraceae</taxon>
        <taxon>Rhizophora</taxon>
    </lineage>
</organism>
<reference evidence="1" key="1">
    <citation type="submission" date="2018-02" db="EMBL/GenBank/DDBJ databases">
        <title>Rhizophora mucronata_Transcriptome.</title>
        <authorList>
            <person name="Meera S.P."/>
            <person name="Sreeshan A."/>
            <person name="Augustine A."/>
        </authorList>
    </citation>
    <scope>NUCLEOTIDE SEQUENCE</scope>
    <source>
        <tissue evidence="1">Leaf</tissue>
    </source>
</reference>
<name>A0A2P2IIX1_RHIMU</name>
<proteinExistence type="predicted"/>
<dbReference type="EMBL" id="GGEC01000693">
    <property type="protein sequence ID" value="MBW81176.1"/>
    <property type="molecule type" value="Transcribed_RNA"/>
</dbReference>